<dbReference type="PANTHER" id="PTHR33608:SF7">
    <property type="entry name" value="DUF58 DOMAIN-CONTAINING PROTEIN"/>
    <property type="match status" value="1"/>
</dbReference>
<evidence type="ECO:0000259" key="1">
    <source>
        <dbReference type="Pfam" id="PF01882"/>
    </source>
</evidence>
<dbReference type="EMBL" id="JAAZON010000658">
    <property type="protein sequence ID" value="NMC64371.1"/>
    <property type="molecule type" value="Genomic_DNA"/>
</dbReference>
<dbReference type="InterPro" id="IPR036465">
    <property type="entry name" value="vWFA_dom_sf"/>
</dbReference>
<evidence type="ECO:0000313" key="2">
    <source>
        <dbReference type="EMBL" id="NMC64371.1"/>
    </source>
</evidence>
<dbReference type="Proteomes" id="UP000524246">
    <property type="component" value="Unassembled WGS sequence"/>
</dbReference>
<dbReference type="Pfam" id="PF01882">
    <property type="entry name" value="DUF58"/>
    <property type="match status" value="1"/>
</dbReference>
<name>A0A7X9FU45_9DELT</name>
<organism evidence="2 3">
    <name type="scientific">SAR324 cluster bacterium</name>
    <dbReference type="NCBI Taxonomy" id="2024889"/>
    <lineage>
        <taxon>Bacteria</taxon>
        <taxon>Deltaproteobacteria</taxon>
        <taxon>SAR324 cluster</taxon>
    </lineage>
</organism>
<dbReference type="AlphaFoldDB" id="A0A7X9FU45"/>
<gene>
    <name evidence="2" type="ORF">GYA55_14500</name>
</gene>
<dbReference type="InterPro" id="IPR002881">
    <property type="entry name" value="DUF58"/>
</dbReference>
<protein>
    <submittedName>
        <fullName evidence="2">DUF58 domain-containing protein</fullName>
    </submittedName>
</protein>
<dbReference type="SUPFAM" id="SSF53300">
    <property type="entry name" value="vWA-like"/>
    <property type="match status" value="1"/>
</dbReference>
<sequence>MLPESFTPSLLRQLELLKIRTRRAFLGARQGIHVSKKRGFGIEFSDYRHYELGDNPRDIDWNVYARSDRLYIKRFQEEQDLSILVVLDTSASMINPDEDLKWSRALEIAIALSYIALMQQDSVTVSALGNFLSPICHGARSIHALSQQLLDLEVGAQFDFSKEILRSLSRVKYPGICIFVSDFLLPLEQLPKIFNPMRAMNLDIVALHLLGAHDIKPFRTGESAIAVDAETGQEAPIEYSQDIAQRYTQMLEKHILSIKDYLASASIGYLPARADSELSDFLLTQLPRTGLVE</sequence>
<comment type="caution">
    <text evidence="2">The sequence shown here is derived from an EMBL/GenBank/DDBJ whole genome shotgun (WGS) entry which is preliminary data.</text>
</comment>
<feature type="domain" description="DUF58" evidence="1">
    <location>
        <begin position="46"/>
        <end position="253"/>
    </location>
</feature>
<proteinExistence type="predicted"/>
<accession>A0A7X9FU45</accession>
<reference evidence="2 3" key="1">
    <citation type="journal article" date="2020" name="Biotechnol. Biofuels">
        <title>New insights from the biogas microbiome by comprehensive genome-resolved metagenomics of nearly 1600 species originating from multiple anaerobic digesters.</title>
        <authorList>
            <person name="Campanaro S."/>
            <person name="Treu L."/>
            <person name="Rodriguez-R L.M."/>
            <person name="Kovalovszki A."/>
            <person name="Ziels R.M."/>
            <person name="Maus I."/>
            <person name="Zhu X."/>
            <person name="Kougias P.G."/>
            <person name="Basile A."/>
            <person name="Luo G."/>
            <person name="Schluter A."/>
            <person name="Konstantinidis K.T."/>
            <person name="Angelidaki I."/>
        </authorList>
    </citation>
    <scope>NUCLEOTIDE SEQUENCE [LARGE SCALE GENOMIC DNA]</scope>
    <source>
        <strain evidence="2">AS27yjCOA_65</strain>
    </source>
</reference>
<dbReference type="PANTHER" id="PTHR33608">
    <property type="entry name" value="BLL2464 PROTEIN"/>
    <property type="match status" value="1"/>
</dbReference>
<evidence type="ECO:0000313" key="3">
    <source>
        <dbReference type="Proteomes" id="UP000524246"/>
    </source>
</evidence>